<gene>
    <name evidence="1" type="ORF">EIN_369800</name>
</gene>
<name>A0A0A1UBX8_ENTIV</name>
<dbReference type="KEGG" id="eiv:EIN_369800"/>
<dbReference type="EMBL" id="KB206332">
    <property type="protein sequence ID" value="ELP92658.1"/>
    <property type="molecule type" value="Genomic_DNA"/>
</dbReference>
<protein>
    <submittedName>
        <fullName evidence="1">Uncharacterized protein</fullName>
    </submittedName>
</protein>
<dbReference type="OMA" id="FINHESV"/>
<reference evidence="1 2" key="1">
    <citation type="submission" date="2012-10" db="EMBL/GenBank/DDBJ databases">
        <authorList>
            <person name="Zafar N."/>
            <person name="Inman J."/>
            <person name="Hall N."/>
            <person name="Lorenzi H."/>
            <person name="Caler E."/>
        </authorList>
    </citation>
    <scope>NUCLEOTIDE SEQUENCE [LARGE SCALE GENOMIC DNA]</scope>
    <source>
        <strain evidence="1 2">IP1</strain>
    </source>
</reference>
<dbReference type="RefSeq" id="XP_004259429.1">
    <property type="nucleotide sequence ID" value="XM_004259381.1"/>
</dbReference>
<dbReference type="Proteomes" id="UP000014680">
    <property type="component" value="Unassembled WGS sequence"/>
</dbReference>
<proteinExistence type="predicted"/>
<evidence type="ECO:0000313" key="1">
    <source>
        <dbReference type="EMBL" id="ELP92658.1"/>
    </source>
</evidence>
<dbReference type="VEuPathDB" id="AmoebaDB:EIN_369800"/>
<organism evidence="1 2">
    <name type="scientific">Entamoeba invadens IP1</name>
    <dbReference type="NCBI Taxonomy" id="370355"/>
    <lineage>
        <taxon>Eukaryota</taxon>
        <taxon>Amoebozoa</taxon>
        <taxon>Evosea</taxon>
        <taxon>Archamoebae</taxon>
        <taxon>Mastigamoebida</taxon>
        <taxon>Entamoebidae</taxon>
        <taxon>Entamoeba</taxon>
    </lineage>
</organism>
<accession>A0A0A1UBX8</accession>
<keyword evidence="2" id="KW-1185">Reference proteome</keyword>
<dbReference type="AlphaFoldDB" id="A0A0A1UBX8"/>
<evidence type="ECO:0000313" key="2">
    <source>
        <dbReference type="Proteomes" id="UP000014680"/>
    </source>
</evidence>
<dbReference type="GeneID" id="14891661"/>
<sequence>MGNGTSKSVNDIIETFATEKNINLKDVISSLTIEFTDNDRIKLFESATQDVSPIFNVTKYLIDNFTQSVSNEIFMLEVLLPLCMRHCSSETITSLVSKLFYKIYPPDQSTQHLLLVAMSSPLYGKDQVDIKLSASDLSQAFIYFLRHSEFSTVFLTLALRNERNLEGFCEVMRSKNIGEVFESYLQIPLSVLSIPLFFILIDISPPKVQILLDNLALGNTNNYLCVLPVLQALIITTQKEFVPPCFFNVLLPLLLPPNPPAVSDAVCGALYNASLFVTEISTHESEIVVQKLILSSSPDVLSSTSWRVLRMLGRIIHRLLHNKNYNMLFALLKEEKEIHQITEINSKQLKLPQSVKEWSDHELENYIEESKIFKIDEYLKRISTVVVKSDDFEKKMLMCRMTDDVETSQLEPNGKALEAWGWDVYKRELSERYGNVFWNGFK</sequence>